<dbReference type="Pfam" id="PF07687">
    <property type="entry name" value="M20_dimer"/>
    <property type="match status" value="1"/>
</dbReference>
<dbReference type="InterPro" id="IPR050072">
    <property type="entry name" value="Peptidase_M20A"/>
</dbReference>
<dbReference type="PANTHER" id="PTHR43808:SF32">
    <property type="entry name" value="ARGE_DAPE-RELATED DEACYLASE"/>
    <property type="match status" value="1"/>
</dbReference>
<comment type="cofactor">
    <cofactor evidence="1">
        <name>Co(2+)</name>
        <dbReference type="ChEBI" id="CHEBI:48828"/>
    </cofactor>
</comment>
<keyword evidence="6" id="KW-0862">Zinc</keyword>
<comment type="cofactor">
    <cofactor evidence="2">
        <name>Zn(2+)</name>
        <dbReference type="ChEBI" id="CHEBI:29105"/>
    </cofactor>
</comment>
<dbReference type="GO" id="GO:0016787">
    <property type="term" value="F:hydrolase activity"/>
    <property type="evidence" value="ECO:0007669"/>
    <property type="project" value="UniProtKB-KW"/>
</dbReference>
<dbReference type="Pfam" id="PF01546">
    <property type="entry name" value="Peptidase_M20"/>
    <property type="match status" value="1"/>
</dbReference>
<evidence type="ECO:0000256" key="3">
    <source>
        <dbReference type="ARBA" id="ARBA00006247"/>
    </source>
</evidence>
<sequence>MLKPSPWIYELAEEVLIESIKYPTVLGENYYEIVNYYAEILSKHGVYVNIHRVPDEYVKQTLPREYNPDKPRYILIARTGSGEKILQFNGHYDVVYPGEGWKITEPFKPKKIDNKIYGRGSTDMKGGIASIIGTLVYLSTISDLNIVVEAVIVPDEEIGGLTGTGYLVEYMNSRPNWVVIAEPSGLENIWIGHKGLVWGFIKTKGIQVHGSIPWLGDNAFEKMVKVADYFIKNYLPYLKNKKSSYIYDAPGGEYPSATLGGKLIAPGSINIVPGVSGFSIDRRLIIEENVDEVVGEINNFVERASRELGFEVEFSIVEKMNPAFTNPESKLVKTLSKVVYKQIGVEPVKTVCVGGLDMRYYSYRGIETVAYGPGVPYMSHQVDEYIVLDNVFKVIDIYVDLAYNLSLETV</sequence>
<evidence type="ECO:0000256" key="1">
    <source>
        <dbReference type="ARBA" id="ARBA00001941"/>
    </source>
</evidence>
<keyword evidence="5" id="KW-0378">Hydrolase</keyword>
<evidence type="ECO:0000256" key="2">
    <source>
        <dbReference type="ARBA" id="ARBA00001947"/>
    </source>
</evidence>
<organism evidence="9">
    <name type="scientific">Staphylothermus marinus</name>
    <dbReference type="NCBI Taxonomy" id="2280"/>
    <lineage>
        <taxon>Archaea</taxon>
        <taxon>Thermoproteota</taxon>
        <taxon>Thermoprotei</taxon>
        <taxon>Desulfurococcales</taxon>
        <taxon>Desulfurococcaceae</taxon>
        <taxon>Staphylothermus</taxon>
    </lineage>
</organism>
<dbReference type="SUPFAM" id="SSF53187">
    <property type="entry name" value="Zn-dependent exopeptidases"/>
    <property type="match status" value="1"/>
</dbReference>
<dbReference type="GO" id="GO:0046872">
    <property type="term" value="F:metal ion binding"/>
    <property type="evidence" value="ECO:0007669"/>
    <property type="project" value="UniProtKB-KW"/>
</dbReference>
<accession>A0A7C4D9W3</accession>
<dbReference type="InterPro" id="IPR036264">
    <property type="entry name" value="Bact_exopeptidase_dim_dom"/>
</dbReference>
<evidence type="ECO:0000256" key="4">
    <source>
        <dbReference type="ARBA" id="ARBA00022723"/>
    </source>
</evidence>
<comment type="caution">
    <text evidence="9">The sequence shown here is derived from an EMBL/GenBank/DDBJ whole genome shotgun (WGS) entry which is preliminary data.</text>
</comment>
<comment type="similarity">
    <text evidence="3">Belongs to the peptidase M20A family.</text>
</comment>
<dbReference type="NCBIfam" id="NF006400">
    <property type="entry name" value="PRK08651.1-3"/>
    <property type="match status" value="1"/>
</dbReference>
<dbReference type="SUPFAM" id="SSF55031">
    <property type="entry name" value="Bacterial exopeptidase dimerisation domain"/>
    <property type="match status" value="1"/>
</dbReference>
<evidence type="ECO:0000259" key="8">
    <source>
        <dbReference type="Pfam" id="PF07687"/>
    </source>
</evidence>
<reference evidence="9" key="1">
    <citation type="journal article" date="2020" name="mSystems">
        <title>Genome- and Community-Level Interaction Insights into Carbon Utilization and Element Cycling Functions of Hydrothermarchaeota in Hydrothermal Sediment.</title>
        <authorList>
            <person name="Zhou Z."/>
            <person name="Liu Y."/>
            <person name="Xu W."/>
            <person name="Pan J."/>
            <person name="Luo Z.H."/>
            <person name="Li M."/>
        </authorList>
    </citation>
    <scope>NUCLEOTIDE SEQUENCE [LARGE SCALE GENOMIC DNA]</scope>
    <source>
        <strain evidence="9">SpSt-642</strain>
    </source>
</reference>
<evidence type="ECO:0000256" key="7">
    <source>
        <dbReference type="ARBA" id="ARBA00023285"/>
    </source>
</evidence>
<dbReference type="InterPro" id="IPR011650">
    <property type="entry name" value="Peptidase_M20_dimer"/>
</dbReference>
<name>A0A7C4D9W3_STAMA</name>
<dbReference type="InterPro" id="IPR010182">
    <property type="entry name" value="ArgE/DapE"/>
</dbReference>
<feature type="domain" description="Peptidase M20 dimerisation" evidence="8">
    <location>
        <begin position="191"/>
        <end position="305"/>
    </location>
</feature>
<dbReference type="PANTHER" id="PTHR43808">
    <property type="entry name" value="ACETYLORNITHINE DEACETYLASE"/>
    <property type="match status" value="1"/>
</dbReference>
<keyword evidence="4" id="KW-0479">Metal-binding</keyword>
<dbReference type="AlphaFoldDB" id="A0A7C4D9W3"/>
<proteinExistence type="inferred from homology"/>
<dbReference type="EMBL" id="DTBJ01000020">
    <property type="protein sequence ID" value="HGM58513.1"/>
    <property type="molecule type" value="Genomic_DNA"/>
</dbReference>
<evidence type="ECO:0000256" key="6">
    <source>
        <dbReference type="ARBA" id="ARBA00022833"/>
    </source>
</evidence>
<dbReference type="InterPro" id="IPR002933">
    <property type="entry name" value="Peptidase_M20"/>
</dbReference>
<evidence type="ECO:0000256" key="5">
    <source>
        <dbReference type="ARBA" id="ARBA00022801"/>
    </source>
</evidence>
<evidence type="ECO:0000313" key="9">
    <source>
        <dbReference type="EMBL" id="HGM58513.1"/>
    </source>
</evidence>
<gene>
    <name evidence="9" type="ORF">ENU14_02855</name>
</gene>
<dbReference type="Gene3D" id="1.10.150.900">
    <property type="match status" value="1"/>
</dbReference>
<dbReference type="Gene3D" id="3.30.70.360">
    <property type="match status" value="1"/>
</dbReference>
<dbReference type="NCBIfam" id="TIGR01910">
    <property type="entry name" value="DapE-ArgE"/>
    <property type="match status" value="1"/>
</dbReference>
<protein>
    <submittedName>
        <fullName evidence="9">ArgE/DapE family deacylase</fullName>
    </submittedName>
</protein>
<keyword evidence="7" id="KW-0170">Cobalt</keyword>
<dbReference type="Gene3D" id="3.40.630.10">
    <property type="entry name" value="Zn peptidases"/>
    <property type="match status" value="1"/>
</dbReference>